<feature type="domain" description="Fibronectin type-III" evidence="4">
    <location>
        <begin position="4134"/>
        <end position="4232"/>
    </location>
</feature>
<feature type="domain" description="Fibronectin type-III" evidence="4">
    <location>
        <begin position="3778"/>
        <end position="3879"/>
    </location>
</feature>
<feature type="domain" description="Ig-like" evidence="3">
    <location>
        <begin position="2924"/>
        <end position="3022"/>
    </location>
</feature>
<dbReference type="PANTHER" id="PTHR14340:SF13">
    <property type="entry name" value="TITIN"/>
    <property type="match status" value="1"/>
</dbReference>
<feature type="domain" description="Ig-like" evidence="3">
    <location>
        <begin position="1341"/>
        <end position="1427"/>
    </location>
</feature>
<evidence type="ECO:0000313" key="6">
    <source>
        <dbReference type="Proteomes" id="UP000677803"/>
    </source>
</evidence>
<dbReference type="InterPro" id="IPR007110">
    <property type="entry name" value="Ig-like_dom"/>
</dbReference>
<feature type="domain" description="Fibronectin type-III" evidence="4">
    <location>
        <begin position="5299"/>
        <end position="5395"/>
    </location>
</feature>
<dbReference type="InterPro" id="IPR003598">
    <property type="entry name" value="Ig_sub2"/>
</dbReference>
<dbReference type="PRINTS" id="PR00014">
    <property type="entry name" value="FNTYPEIII"/>
</dbReference>
<dbReference type="FunFam" id="2.60.40.10:FF:000112">
    <property type="entry name" value="Titin a"/>
    <property type="match status" value="2"/>
</dbReference>
<feature type="domain" description="Fibronectin type-III" evidence="4">
    <location>
        <begin position="924"/>
        <end position="1016"/>
    </location>
</feature>
<feature type="domain" description="Fibronectin type-III" evidence="4">
    <location>
        <begin position="5685"/>
        <end position="5779"/>
    </location>
</feature>
<reference evidence="5" key="1">
    <citation type="submission" date="2021-05" db="EMBL/GenBank/DDBJ databases">
        <authorList>
            <person name="Tigano A."/>
        </authorList>
    </citation>
    <scope>NUCLEOTIDE SEQUENCE</scope>
</reference>
<dbReference type="OrthoDB" id="5969272at2759"/>
<feature type="domain" description="Fibronectin type-III" evidence="4">
    <location>
        <begin position="2741"/>
        <end position="2820"/>
    </location>
</feature>
<feature type="domain" description="Fibronectin type-III" evidence="4">
    <location>
        <begin position="3440"/>
        <end position="3535"/>
    </location>
</feature>
<feature type="domain" description="Fibronectin type-III" evidence="4">
    <location>
        <begin position="5201"/>
        <end position="5296"/>
    </location>
</feature>
<dbReference type="PANTHER" id="PTHR14340">
    <property type="entry name" value="MICROFIBRIL-ASSOCIATED GLYCOPROTEIN 3"/>
    <property type="match status" value="1"/>
</dbReference>
<dbReference type="Pfam" id="PF07679">
    <property type="entry name" value="I-set"/>
    <property type="match status" value="20"/>
</dbReference>
<dbReference type="EMBL" id="CAJRST010026668">
    <property type="protein sequence ID" value="CAG5962784.1"/>
    <property type="molecule type" value="Genomic_DNA"/>
</dbReference>
<feature type="domain" description="Fibronectin type-III" evidence="4">
    <location>
        <begin position="5978"/>
        <end position="6073"/>
    </location>
</feature>
<feature type="domain" description="Fibronectin type-III" evidence="4">
    <location>
        <begin position="1234"/>
        <end position="1336"/>
    </location>
</feature>
<protein>
    <submittedName>
        <fullName evidence="5">(Atlantic silverside) hypothetical protein</fullName>
    </submittedName>
</protein>
<dbReference type="PROSITE" id="PS50835">
    <property type="entry name" value="IG_LIKE"/>
    <property type="match status" value="15"/>
</dbReference>
<dbReference type="FunFam" id="2.60.40.10:FF:000127">
    <property type="entry name" value="titin isoform X1"/>
    <property type="match status" value="1"/>
</dbReference>
<feature type="domain" description="Fibronectin type-III" evidence="4">
    <location>
        <begin position="3880"/>
        <end position="3972"/>
    </location>
</feature>
<dbReference type="FunFam" id="2.60.40.10:FF:000034">
    <property type="entry name" value="Titin isoform A"/>
    <property type="match status" value="7"/>
</dbReference>
<dbReference type="Gene3D" id="2.60.40.10">
    <property type="entry name" value="Immunoglobulins"/>
    <property type="match status" value="63"/>
</dbReference>
<dbReference type="FunFam" id="2.60.40.10:FF:000003">
    <property type="entry name" value="Titin isoform E"/>
    <property type="match status" value="7"/>
</dbReference>
<feature type="domain" description="Ig-like" evidence="3">
    <location>
        <begin position="3683"/>
        <end position="3769"/>
    </location>
</feature>
<feature type="domain" description="Fibronectin type-III" evidence="4">
    <location>
        <begin position="1539"/>
        <end position="1633"/>
    </location>
</feature>
<dbReference type="InterPro" id="IPR013783">
    <property type="entry name" value="Ig-like_fold"/>
</dbReference>
<feature type="domain" description="Fibronectin type-III" evidence="4">
    <location>
        <begin position="191"/>
        <end position="286"/>
    </location>
</feature>
<feature type="domain" description="Fibronectin type-III" evidence="4">
    <location>
        <begin position="1115"/>
        <end position="1208"/>
    </location>
</feature>
<feature type="domain" description="Fibronectin type-III" evidence="4">
    <location>
        <begin position="3976"/>
        <end position="4072"/>
    </location>
</feature>
<dbReference type="FunFam" id="2.60.40.10:FF:000859">
    <property type="entry name" value="Titin b"/>
    <property type="match status" value="1"/>
</dbReference>
<dbReference type="SMART" id="SM00060">
    <property type="entry name" value="FN3"/>
    <property type="match status" value="46"/>
</dbReference>
<feature type="domain" description="Ig-like" evidence="3">
    <location>
        <begin position="393"/>
        <end position="497"/>
    </location>
</feature>
<feature type="domain" description="Fibronectin type-III" evidence="4">
    <location>
        <begin position="5491"/>
        <end position="5584"/>
    </location>
</feature>
<feature type="domain" description="Fibronectin type-III" evidence="4">
    <location>
        <begin position="5102"/>
        <end position="5195"/>
    </location>
</feature>
<dbReference type="SUPFAM" id="SSF48726">
    <property type="entry name" value="Immunoglobulin"/>
    <property type="match status" value="19"/>
</dbReference>
<feature type="domain" description="Fibronectin type-III" evidence="4">
    <location>
        <begin position="2428"/>
        <end position="2518"/>
    </location>
</feature>
<dbReference type="SUPFAM" id="SSF49265">
    <property type="entry name" value="Fibronectin type III"/>
    <property type="match status" value="25"/>
</dbReference>
<dbReference type="FunFam" id="2.60.40.10:FF:000135">
    <property type="entry name" value="Titin a"/>
    <property type="match status" value="5"/>
</dbReference>
<feature type="domain" description="Fibronectin type-III" evidence="4">
    <location>
        <begin position="3363"/>
        <end position="3439"/>
    </location>
</feature>
<dbReference type="InterPro" id="IPR003599">
    <property type="entry name" value="Ig_sub"/>
</dbReference>
<feature type="domain" description="Ig-like" evidence="3">
    <location>
        <begin position="1637"/>
        <end position="1724"/>
    </location>
</feature>
<dbReference type="PROSITE" id="PS50853">
    <property type="entry name" value="FN3"/>
    <property type="match status" value="41"/>
</dbReference>
<comment type="caution">
    <text evidence="5">The sequence shown here is derived from an EMBL/GenBank/DDBJ whole genome shotgun (WGS) entry which is preliminary data.</text>
</comment>
<dbReference type="GO" id="GO:0045214">
    <property type="term" value="P:sarcomere organization"/>
    <property type="evidence" value="ECO:0007669"/>
    <property type="project" value="TreeGrafter"/>
</dbReference>
<feature type="domain" description="Fibronectin type-III" evidence="4">
    <location>
        <begin position="1438"/>
        <end position="1538"/>
    </location>
</feature>
<dbReference type="GO" id="GO:0031430">
    <property type="term" value="C:M band"/>
    <property type="evidence" value="ECO:0007669"/>
    <property type="project" value="TreeGrafter"/>
</dbReference>
<feature type="domain" description="Fibronectin type-III" evidence="4">
    <location>
        <begin position="2524"/>
        <end position="2620"/>
    </location>
</feature>
<dbReference type="InterPro" id="IPR013098">
    <property type="entry name" value="Ig_I-set"/>
</dbReference>
<dbReference type="FunFam" id="2.60.40.10:FF:000002">
    <property type="entry name" value="Titin a"/>
    <property type="match status" value="9"/>
</dbReference>
<feature type="domain" description="Fibronectin type-III" evidence="4">
    <location>
        <begin position="4531"/>
        <end position="4624"/>
    </location>
</feature>
<dbReference type="CDD" id="cd05748">
    <property type="entry name" value="Ig_Titin_like"/>
    <property type="match status" value="9"/>
</dbReference>
<feature type="domain" description="Ig-like" evidence="3">
    <location>
        <begin position="4628"/>
        <end position="4716"/>
    </location>
</feature>
<dbReference type="InterPro" id="IPR003961">
    <property type="entry name" value="FN3_dom"/>
</dbReference>
<dbReference type="FunFam" id="2.60.40.10:FF:000986">
    <property type="entry name" value="Titin b"/>
    <property type="match status" value="1"/>
</dbReference>
<feature type="domain" description="Ig-like" evidence="3">
    <location>
        <begin position="94"/>
        <end position="148"/>
    </location>
</feature>
<feature type="domain" description="Fibronectin type-III" evidence="4">
    <location>
        <begin position="4238"/>
        <end position="4334"/>
    </location>
</feature>
<dbReference type="GO" id="GO:0048738">
    <property type="term" value="P:cardiac muscle tissue development"/>
    <property type="evidence" value="ECO:0007669"/>
    <property type="project" value="TreeGrafter"/>
</dbReference>
<feature type="domain" description="Fibronectin type-III" evidence="4">
    <location>
        <begin position="1728"/>
        <end position="1826"/>
    </location>
</feature>
<dbReference type="FunFam" id="2.60.40.10:FF:000012">
    <property type="entry name" value="titin isoform X1"/>
    <property type="match status" value="4"/>
</dbReference>
<feature type="domain" description="Fibronectin type-III" evidence="4">
    <location>
        <begin position="671"/>
        <end position="764"/>
    </location>
</feature>
<feature type="domain" description="Fibronectin type-III" evidence="4">
    <location>
        <begin position="3266"/>
        <end position="3360"/>
    </location>
</feature>
<feature type="domain" description="Ig-like" evidence="3">
    <location>
        <begin position="1020"/>
        <end position="1108"/>
    </location>
</feature>
<dbReference type="FunFam" id="2.60.40.10:FF:000031">
    <property type="entry name" value="Myosin-binding protein C, slow type"/>
    <property type="match status" value="8"/>
</dbReference>
<dbReference type="CDD" id="cd00063">
    <property type="entry name" value="FN3"/>
    <property type="match status" value="42"/>
</dbReference>
<dbReference type="SMART" id="SM00409">
    <property type="entry name" value="IG"/>
    <property type="match status" value="19"/>
</dbReference>
<feature type="domain" description="Ig-like" evidence="3">
    <location>
        <begin position="5007"/>
        <end position="5093"/>
    </location>
</feature>
<feature type="domain" description="Ig-like" evidence="3">
    <location>
        <begin position="3539"/>
        <end position="3600"/>
    </location>
</feature>
<evidence type="ECO:0000256" key="1">
    <source>
        <dbReference type="ARBA" id="ARBA00022737"/>
    </source>
</evidence>
<feature type="domain" description="Fibronectin type-III" evidence="4">
    <location>
        <begin position="4814"/>
        <end position="4910"/>
    </location>
</feature>
<feature type="domain" description="Fibronectin type-III" evidence="4">
    <location>
        <begin position="3070"/>
        <end position="3165"/>
    </location>
</feature>
<dbReference type="FunFam" id="2.60.40.10:FF:000011">
    <property type="entry name" value="Titin b"/>
    <property type="match status" value="4"/>
</dbReference>
<feature type="domain" description="Fibronectin type-III" evidence="4">
    <location>
        <begin position="3584"/>
        <end position="3679"/>
    </location>
</feature>
<feature type="domain" description="Ig-like" evidence="3">
    <location>
        <begin position="2013"/>
        <end position="2100"/>
    </location>
</feature>
<feature type="domain" description="Fibronectin type-III" evidence="4">
    <location>
        <begin position="1"/>
        <end position="94"/>
    </location>
</feature>
<dbReference type="Proteomes" id="UP000677803">
    <property type="component" value="Unassembled WGS sequence"/>
</dbReference>
<feature type="domain" description="Fibronectin type-III" evidence="4">
    <location>
        <begin position="480"/>
        <end position="568"/>
    </location>
</feature>
<dbReference type="InterPro" id="IPR036179">
    <property type="entry name" value="Ig-like_dom_sf"/>
</dbReference>
<feature type="domain" description="Fibronectin type-III" evidence="4">
    <location>
        <begin position="4434"/>
        <end position="4528"/>
    </location>
</feature>
<feature type="domain" description="Ig-like" evidence="3">
    <location>
        <begin position="3161"/>
        <end position="3259"/>
    </location>
</feature>
<dbReference type="SMART" id="SM00408">
    <property type="entry name" value="IGc2"/>
    <property type="match status" value="16"/>
</dbReference>
<feature type="domain" description="Fibronectin type-III" evidence="4">
    <location>
        <begin position="292"/>
        <end position="389"/>
    </location>
</feature>
<feature type="domain" description="Fibronectin type-III" evidence="4">
    <location>
        <begin position="5396"/>
        <end position="5485"/>
    </location>
</feature>
<sequence length="6132" mass="676469">MIVTAVTKDSVSVAWRPPKYDGGTEVTAYVLEHRMIGRDSFVRVGGEEKLMERKFTLTGLKDGSSHEFRVSAVNQPPALDLDFRDKMMVKVGDSCMLSGRYSGKPAPAIAWTKNDEELKADEEISLHSSANHLSLSISKAKREHSGRYCVPKLIEGRDYIIRIMAQNIYGISDPLLSAEAKARDVFKVPDAPKQPTVKEVYHDSALISWEPPADGGKPITGYIVERKETKANRWVRCNTERIFPKVEYNVTELLTGCEYEFRVSAENVVGAGDPSPPSKPVFAKDPIVKPSPPVNLRAIDFTKESVTLSWEPPTDTGRGKIFGYLLEFQKAGDEEWQQVNQTPDSCQETKFKVINLEDGALYRFRVMAVNAAGESDPTNLKEPIRVQDRLEAPELILDAGMTREVKAMAGTHISLMAAIKGVPFPTVTWKKNEEDVPTRADIETNQAGTKLEMRFCNRDDCGDYTLTVENPAGSKTVTCTVLHLRVSDVRSDSAYLSWKDPEDNGGARITNFVEEGEREWDEWKTVSIPESHVTGLEEGKTYRFRVRAENAIGLSRPDTTVPILCQEKLVPPIVEVDVKLIEGIIVKAGTTIRLPAIMRGIPVPTAKWCVEGEEITSEGNIKIDTDNFSTVLSINECTRNHTGIYLLTVANAAGTKTVALNVQVLDVPAAPIGPVNILEVSPDSMTIEWRPPKDDGGSPVTSYIVEKRESNKETWGGVSSGSLETQLRITRLQKGAEYVVRIRAENKMGAGAPLESKPTPCRPITVPSHPINPKVKDYSKTTAELVWMKPSKDGGSPILGYTVEMQKADTEEWKKVNLDDFIKQCAYTVKGLEEGVTYKFRVYASNMIGDGECREIPGSITAQDILIPPEIEMEATCRERLTVRLMEGHEYLFRVCAENKMGPGPATEIKTPLLAIDPIEKPGEPENFRATDVGKNHVHLKWRKPDYDGGSPNLTYNLECKTKDAEEWQKLGPLKDTFFLANKLVENQTYTFRVQTVNEGGESAWVKLADIVVKEELQKPVIDLKLAGTLTVKAGESVRMEANLRGKPQPEVKWVKDKAVGDNPRMSYETGSDYSKFLLTKSRRTDTGKYVITATNAAGTFTAYANVNVLDVPGPVRNLRITGIGADKCRVVWDGPEDDGGCEVDSYILEKCETRRMVWSTYSASVVTPYCNVTRLVESNEYIFRVRAENKMGTGPAMESKPVTVKTQFNKPGPPEAPEITKVSKDEMTVAPGPPAYLKVADSTKTSITLSWCKPVYDGGAPIIGYSLDLRLKSEADPEKPSEGWKRIDTHGPLVLTEFTIPQLDEKLEYDFKVSAQNQVGWGRHAYLREAVSPKEILEAPEIELDASLRKGLAVRAGCPIRLFAVIRGRPAPKVTWKRMGVDNVIRRGHVDQVDTMSFLVIPESTREDSGKYSLTLSNSAGEKAVFVRVKVLDTPGPVGGLDATDVTKTTAQLSWLPPENDGGSTILNYIVEKREVDRKTWTKCVEELKKTSFKVTTMTPGVEYYFRVMACNKYGIGVPQDSPRSYLAVDPISEPDPPKKMDVLDITKNSATLGWLKPLRDGGAKINGYVVDYQEEGAPEDKWTPYSVVKDLTIVVVGLKEGTKYKFRVAARNSVGVSLAREAEGVFEVKEQLMAPKIMMPDVVTVRAGSKMVVEAIVAGKPAPFCKWKQGNEDVLTSDRLSVVKTLTTCTLIIKNVNRKDSGYYSLSAENSTSKVNQILRVTVMDPPGKPEVMDVTKSSVSLVWSRPQHDGGSKLIGYYMEYCKLPEEKWVRCNANCMNIQTESYVVQGLEEGRQYQFRVIAKSAINISSPSELSDPIPVIAENVPPRVELGLNMKNLIVVKAGENIVLDAEVSGKPLPKVSWKRDGAPLVLAEGMKMCQKKHVHMLELYSVTRKESGDYTITAENTSGSKYATIKVKVLDVPGPCEPPVITNITKDSMTVSWKAPANDGKAPILGYMMEKREATELTWAKVNRRPVIDRTIKAIQLTEGSEYEFRVIALNKAGLGKPIAPEAELDADLRKALVLRAGVTMRLYVPLRGRPAPKVTWTKVDANLKERQGVLIKTSEWDTLLMVEEVNRYDAGKYVLTLENSSGSKSYTIVVKVLAQKTTKDSIALGWKRPIADGGSFISAYILEQSEGEGKWTQIMKGKNTTHTISELTEGKEYLFRVKALNESGEGPPTELTVIAKDQFDVPEAPAPPEIVSIRHESAILTWEDPKDSGGSPITEAPSITIDPDHKDGVSVRAGDTIVVSASKILGKPPPTAVWSKGGREFKSSDIVTITSSPTSSTLAIKYASRKNTGEYTITASNPFGIKEEHVKVKVLDVPGPPGPIEASNISAEKCTLTWLPPEEDGGATIKSYILEKRETSRLQWTKLAENVMDCRYVASKLIKGNEYIFRVSALNLYGIGDSSQSGPVKMVDSFGPPGPPSTPEVDNVSRNAVTISWKRPVRDGGSDIRGYSVERKEKKGMRWRTVPDLRFKVQGLTEGVEYEFRVTAENKAGFGEPSEPSHPVMTKDIVYPPGPPSNPRITETTKTTATFAWGRPHYDGGLEVDGYIVEYKKEGHDDWEVETQYPVKVTEYVLGKLQKRGKYHFRVSAVNSEGVGEPAEGAEYTFRIMAVNASGRSDPRESRPAVIKEQTSAPSFDLRGVYQKTVVAKAGDRVKVEIPVLGKPRPAVSWKRGDTALKETQRINTETTQTSTILNIGEIKRTDGGEYSMTGKNMLGTVTEIITVLVHDLPGPPTGPIKLDEVSCDYVLMSWEAPENDGGVPINNYIVEMRETTGTSWVELAATVIRTTFKAARLNTGTQYQFRVRAQNRYGIGPCIVSEAVLAAYPFDVTVSWTKPEGDGGFSITGYTVERREMPNGRWLKANFNNILETVYTVSGLIEDATYEFRVFARNSAGGVSAPSKPSEAITCRDDIEEPRLDVDASYSSNVVVMAGEVFKLEANVTGRPIPSLVWTKEGKELGDTGKLEIKTFDFHTTLTNKDSLRKDGGAFTLTASNPGGFAKFTFNVKCNKRTVTDLRFKVSGLTVGHEYEFRVLAENNAGLSQPSPSSPFYKAVDTIFQPGPPGNPRVLDTTKSSITLAWNKPVYDGGSEITGYIVETCLPEEDEWTIHTPKKGWTATSFTITNLKENQDYKINICATNCEGVGEPAAVPGTPTAEDRLLPPEIDLGAELRKVVCIRSCSTLRLFVPIKGRPAPEVKWSREHGVSLDKANIEITPSFTTLQIENVDRFDGGKYMVTVENASGSKTAFVNVRVLDTPGAPQNLVIKEVTRDSVSLVWDAPLIDGGSRVRSYVVEKRESTRKAYSTVCASCHKSSWKIGDLEEGKMYFFRILAENEYGIGLPAETLEPIKVSEKPLPPGKVTLHEVTSSSVTLSWEKPDHDGGSRITGYIVEMQGKGSDKWTQVMVVKNNGAQVTGLTQGEEYMFRISAYNEKGVRKPEAVIVTRSHVTLRWTKPEYDGGIKITGYVVEKKEGSGRWMKASFANILETEFVVTGLTEDQVYEFRVIARNSAGVFSQPSDSTGAITAKDEVDPPKIDLEAKYSQAVVVNAGETFKLEAGVYGKPVPSIHWLKEGHEITEAARLEIKNTDFVACIVVKEAIRPQHDGGSRISHYEVEVAPKDSETWTLCASVKAVETVVSNLLKGEEYQFRVTAVNDKGKSDPRQLAQTVVAKDLVIEPSVRPKVSSYSVQVGYDLKIEVPIAGHPKPTITWTKDGAALKQTTRVNVTDSAHHTTLTIKDATKDDGGMYSINIANALGSKDATIEVITLDKPGPPTGPVKIEDVSAESMTLNWEPPTYTGGCPISNYVVEKRDTTTTNWVVVSATVARTTLKVANLKTGAEYQFRISAENRYGKSYAIDSEPVLAQYPFQEPGPPGTPFVSSYTKDYMVVEWHKPPSDGGSAILGYHLERKEKNSILWTKINKMLIQDCRFKSTPLEEGIEYEYRVYAENIVGIGKCSKVSEVYVARDPCDPPGRPEAIIVTRHSVKLKWTPPQYDGGSLVTGYVVEKRDLPEGKWMKASFANVIDLEFTVTGLMEDSKYDFRVIARNGAGAVSKPSETTGSITAKDEVEPPKCETDAMYNQTIVLNAGETFTLEASVEGKPIPTAQWFKGTVEVENSARAEIKNTDFKALLVVKDAIRVDGGQDSMTVCWNRPGTTGGSDIAGYIIEKRDRAGVRWTKCNKRRVTDLRFRVTGLTEDHEYEFRVSAENAAGVGLPSPATSYLKACDPTFEPGCPTNVHMVDTSKDSVTVAWHRPIYDGGCEIQGYAVEITKADEEEWTICTPPTGVNDTKFTIKKLIEHQEYKVRICAINKLGVGEPTEMEGVVKPLDKIDPPEMILSSELRKGIVVRAAGSMRILIPFKGRPIPEVNWAKEDGVLPSKAQIETGDDYTQLSIDICDKYDAGKYILTLENTAGTKSAFVSVKVLDTPGAPLNLTVKDIKRQSVTLTWEPPVIDGGSRIKNYLVEKRESTRKVYSNVDNKCTKTSYRITGLTEGTIYYFRILAENEFGVGQGAETQEAVKTSEPPLPVGKVTLTEVTKKSATLSWEKPDHDGGSRIVGYYIEMQPVGSEEWVVAVTSKACEGTVTGLSAGHEYLFRVSAFNEKGKSDPRALAVPVTAKDVTIEPRFKMRFNTYSLQNGEDLKIEIPVIGRPAPKVEWKKEGQALKETTRLNVLSTPSSTKLVIKDANKEDSGKYTITATSSIGTATEEITVIILEKPGPPTGPVKIEERPEHNGGAEIEGYILEKRDKDGVRWTKCNKKRLNDLRFRCTGLTEGHCYEFRVSAENAAGIGKPSAPTQYIKACDATYPPGPPNNPKVIDHSSTSVSLSWSRPIYDGGAQITGYHVERKEATDDEWIVCTPPTGVQETHYTVKMLKENAEYNFRICAINCEGVGDHVDLPGSVIAAEKVEAPEIELDADLRKMVNVRATATLRLFVTIRGKPEPEVKWSKADGTLNERAQIDVTSSYTMLVIENVDRVTAVNDKGKSDPKPLAAPVVVKDITMEPIINLLFSTYSVKAGDDLKIDVPFRARPQPEVAWKKNGHTLKQTTRVNVLNSKTSSKITIKDASKDDVGKYEITLTNTIGAKTAEISVVVLDKPGPPSNIKMDEVSADFISLSWDPPVYDGGCQINNYVVEKRDTTTTTWQIVSATVARTSIKVSRLNQGTEYQFRIAAENRYGKSPSIDSAPVVAQYPFEPPGPPTNLHIAHATKTSMLVEWGKPASDGGSPITGYHIECKDQSSILWTKVNRGLLAENQFKMSGIEEGLFYQFRVYAENIAGIGPCTKPCEPAAARDPCESPRNLKVTNITRNSVSLFWDGPEYDGGVKITGYIVERKELPSGRWLKCNFTNLLETYYDVTGLTEDVQYDFHVIAKNSAELLSAPSESTGPVTVKDDVTSVTSEAMTICWERPVSDGGSSLAGYVIERREKTGLRWCRVNKKPVYDLRVKSSNLREGCEYEYRVFAENAAGLSAPSVPCPLTKAEDPQFLPSPPAKPKIIDSTKATVTLSWNRPLFDGGAPVTGYRVEYRKTMDDEWIVGVQNTKNTEFTVVGLTPGTEYVFVVKSINKIGVSEPSQESDRQVAKEKEEEPVFDISNDMRKTLIVKDGSSFTMKVPFRGKPIPTVAWTKPDIDLRVRAVIDTTDTFTSITLEKATRNDSGKYTVTLSNVAGTTSLTLNVRVLDSPGPPSNVGVKDVTKTSVTVTWDTPENEGGGPVKNYLIDFREASKKGWTRLTDTCHRLTYKVTDLKEGEVYYFRVTGENEYGTGVAAETKDGTKISESPEIIMKDFPHNTVYVRAGSTLKCEIPLTGWPLPKVVLSKDNVLLKSTMRFNSEVTPDSIKITLRESIARDSGRYDITASNSSGTTKSYINIVILDRPSPPVGPVELFDVTEDSVSLRWLPPSYDGGSPITNYIIQKRETTTASWMDVSSAVARCTMKILKLTTGLEYQFRIKAENRYGISEHIDSPVVAVNLPYTIPDAPSTPEVTAVTRETVTVAWKEPKSDGGSHVFGYHLQMKDRNSILWQRVNKMVIRATHYKVTNINAGLIYEFKVAAENAAGLSAFSKSSDPVLAIDACGEWTRVNKTYTIYDTRLKITGLLEGSEYQFRVTAVNAAGDSHPSDASPYILCRDPTCK</sequence>
<gene>
    <name evidence="5" type="ORF">MMEN_LOCUS15643</name>
</gene>
<feature type="domain" description="Ig-like" evidence="3">
    <location>
        <begin position="5589"/>
        <end position="5674"/>
    </location>
</feature>
<feature type="domain" description="Fibronectin type-III" evidence="4">
    <location>
        <begin position="2329"/>
        <end position="2422"/>
    </location>
</feature>
<evidence type="ECO:0000259" key="4">
    <source>
        <dbReference type="PROSITE" id="PS50853"/>
    </source>
</evidence>
<feature type="domain" description="Fibronectin type-III" evidence="4">
    <location>
        <begin position="2822"/>
        <end position="2919"/>
    </location>
</feature>
<feature type="domain" description="Fibronectin type-III" evidence="4">
    <location>
        <begin position="5879"/>
        <end position="5977"/>
    </location>
</feature>
<accession>A0A8S4BAY2</accession>
<organism evidence="5 6">
    <name type="scientific">Menidia menidia</name>
    <name type="common">Atlantic silverside</name>
    <dbReference type="NCBI Taxonomy" id="238744"/>
    <lineage>
        <taxon>Eukaryota</taxon>
        <taxon>Metazoa</taxon>
        <taxon>Chordata</taxon>
        <taxon>Craniata</taxon>
        <taxon>Vertebrata</taxon>
        <taxon>Euteleostomi</taxon>
        <taxon>Actinopterygii</taxon>
        <taxon>Neopterygii</taxon>
        <taxon>Teleostei</taxon>
        <taxon>Neoteleostei</taxon>
        <taxon>Acanthomorphata</taxon>
        <taxon>Ovalentaria</taxon>
        <taxon>Atherinomorphae</taxon>
        <taxon>Atheriniformes</taxon>
        <taxon>Atherinopsidae</taxon>
        <taxon>Menidiinae</taxon>
        <taxon>Menidia</taxon>
    </lineage>
</organism>
<keyword evidence="2" id="KW-0393">Immunoglobulin domain</keyword>
<dbReference type="GO" id="GO:0008307">
    <property type="term" value="F:structural constituent of muscle"/>
    <property type="evidence" value="ECO:0007669"/>
    <property type="project" value="TreeGrafter"/>
</dbReference>
<feature type="domain" description="Fibronectin type-III" evidence="4">
    <location>
        <begin position="1927"/>
        <end position="2022"/>
    </location>
</feature>
<feature type="domain" description="Ig-like" evidence="3">
    <location>
        <begin position="2230"/>
        <end position="2322"/>
    </location>
</feature>
<feature type="domain" description="Fibronectin type-III" evidence="4">
    <location>
        <begin position="2101"/>
        <end position="2197"/>
    </location>
</feature>
<feature type="domain" description="Fibronectin type-III" evidence="4">
    <location>
        <begin position="769"/>
        <end position="865"/>
    </location>
</feature>
<evidence type="ECO:0000259" key="3">
    <source>
        <dbReference type="PROSITE" id="PS50835"/>
    </source>
</evidence>
<evidence type="ECO:0000256" key="2">
    <source>
        <dbReference type="ARBA" id="ARBA00023319"/>
    </source>
</evidence>
<keyword evidence="1" id="KW-0677">Repeat</keyword>
<dbReference type="InterPro" id="IPR036116">
    <property type="entry name" value="FN3_sf"/>
</dbReference>
<dbReference type="Pfam" id="PF00041">
    <property type="entry name" value="fn3"/>
    <property type="match status" value="40"/>
</dbReference>
<dbReference type="FunFam" id="2.60.40.10:FF:000073">
    <property type="entry name" value="titin isoform X1"/>
    <property type="match status" value="3"/>
</dbReference>
<feature type="domain" description="Fibronectin type-III" evidence="4">
    <location>
        <begin position="4709"/>
        <end position="4808"/>
    </location>
</feature>
<keyword evidence="6" id="KW-1185">Reference proteome</keyword>
<evidence type="ECO:0000313" key="5">
    <source>
        <dbReference type="EMBL" id="CAG5962784.1"/>
    </source>
</evidence>
<proteinExistence type="predicted"/>
<name>A0A8S4BAY2_9TELE</name>
<feature type="domain" description="Ig-like" evidence="3">
    <location>
        <begin position="1829"/>
        <end position="1920"/>
    </location>
</feature>